<gene>
    <name evidence="2" type="ORF">SELMODRAFT_134392</name>
</gene>
<dbReference type="GO" id="GO:0005484">
    <property type="term" value="F:SNAP receptor activity"/>
    <property type="evidence" value="ECO:0000318"/>
    <property type="project" value="GO_Central"/>
</dbReference>
<protein>
    <submittedName>
        <fullName evidence="2">Uncharacterized protein</fullName>
    </submittedName>
</protein>
<feature type="compositionally biased region" description="Basic and acidic residues" evidence="1">
    <location>
        <begin position="78"/>
        <end position="90"/>
    </location>
</feature>
<dbReference type="GO" id="GO:0006906">
    <property type="term" value="P:vesicle fusion"/>
    <property type="evidence" value="ECO:0000318"/>
    <property type="project" value="GO_Central"/>
</dbReference>
<dbReference type="GO" id="GO:0005789">
    <property type="term" value="C:endoplasmic reticulum membrane"/>
    <property type="evidence" value="ECO:0000318"/>
    <property type="project" value="GO_Central"/>
</dbReference>
<evidence type="ECO:0000313" key="3">
    <source>
        <dbReference type="Proteomes" id="UP000001514"/>
    </source>
</evidence>
<dbReference type="GO" id="GO:0005794">
    <property type="term" value="C:Golgi apparatus"/>
    <property type="evidence" value="ECO:0000318"/>
    <property type="project" value="GO_Central"/>
</dbReference>
<dbReference type="Gramene" id="EFJ07023">
    <property type="protein sequence ID" value="EFJ07023"/>
    <property type="gene ID" value="SELMODRAFT_134392"/>
</dbReference>
<evidence type="ECO:0000313" key="2">
    <source>
        <dbReference type="EMBL" id="EFJ07023.1"/>
    </source>
</evidence>
<dbReference type="KEGG" id="smo:SELMODRAFT_134392"/>
<reference evidence="2 3" key="1">
    <citation type="journal article" date="2011" name="Science">
        <title>The Selaginella genome identifies genetic changes associated with the evolution of vascular plants.</title>
        <authorList>
            <person name="Banks J.A."/>
            <person name="Nishiyama T."/>
            <person name="Hasebe M."/>
            <person name="Bowman J.L."/>
            <person name="Gribskov M."/>
            <person name="dePamphilis C."/>
            <person name="Albert V.A."/>
            <person name="Aono N."/>
            <person name="Aoyama T."/>
            <person name="Ambrose B.A."/>
            <person name="Ashton N.W."/>
            <person name="Axtell M.J."/>
            <person name="Barker E."/>
            <person name="Barker M.S."/>
            <person name="Bennetzen J.L."/>
            <person name="Bonawitz N.D."/>
            <person name="Chapple C."/>
            <person name="Cheng C."/>
            <person name="Correa L.G."/>
            <person name="Dacre M."/>
            <person name="DeBarry J."/>
            <person name="Dreyer I."/>
            <person name="Elias M."/>
            <person name="Engstrom E.M."/>
            <person name="Estelle M."/>
            <person name="Feng L."/>
            <person name="Finet C."/>
            <person name="Floyd S.K."/>
            <person name="Frommer W.B."/>
            <person name="Fujita T."/>
            <person name="Gramzow L."/>
            <person name="Gutensohn M."/>
            <person name="Harholt J."/>
            <person name="Hattori M."/>
            <person name="Heyl A."/>
            <person name="Hirai T."/>
            <person name="Hiwatashi Y."/>
            <person name="Ishikawa M."/>
            <person name="Iwata M."/>
            <person name="Karol K.G."/>
            <person name="Koehler B."/>
            <person name="Kolukisaoglu U."/>
            <person name="Kubo M."/>
            <person name="Kurata T."/>
            <person name="Lalonde S."/>
            <person name="Li K."/>
            <person name="Li Y."/>
            <person name="Litt A."/>
            <person name="Lyons E."/>
            <person name="Manning G."/>
            <person name="Maruyama T."/>
            <person name="Michael T.P."/>
            <person name="Mikami K."/>
            <person name="Miyazaki S."/>
            <person name="Morinaga S."/>
            <person name="Murata T."/>
            <person name="Mueller-Roeber B."/>
            <person name="Nelson D.R."/>
            <person name="Obara M."/>
            <person name="Oguri Y."/>
            <person name="Olmstead R.G."/>
            <person name="Onodera N."/>
            <person name="Petersen B.L."/>
            <person name="Pils B."/>
            <person name="Prigge M."/>
            <person name="Rensing S.A."/>
            <person name="Riano-Pachon D.M."/>
            <person name="Roberts A.W."/>
            <person name="Sato Y."/>
            <person name="Scheller H.V."/>
            <person name="Schulz B."/>
            <person name="Schulz C."/>
            <person name="Shakirov E.V."/>
            <person name="Shibagaki N."/>
            <person name="Shinohara N."/>
            <person name="Shippen D.E."/>
            <person name="Soerensen I."/>
            <person name="Sotooka R."/>
            <person name="Sugimoto N."/>
            <person name="Sugita M."/>
            <person name="Sumikawa N."/>
            <person name="Tanurdzic M."/>
            <person name="Theissen G."/>
            <person name="Ulvskov P."/>
            <person name="Wakazuki S."/>
            <person name="Weng J.K."/>
            <person name="Willats W.W."/>
            <person name="Wipf D."/>
            <person name="Wolf P.G."/>
            <person name="Yang L."/>
            <person name="Zimmer A.D."/>
            <person name="Zhu Q."/>
            <person name="Mitros T."/>
            <person name="Hellsten U."/>
            <person name="Loque D."/>
            <person name="Otillar R."/>
            <person name="Salamov A."/>
            <person name="Schmutz J."/>
            <person name="Shapiro H."/>
            <person name="Lindquist E."/>
            <person name="Lucas S."/>
            <person name="Rokhsar D."/>
            <person name="Grigoriev I.V."/>
        </authorList>
    </citation>
    <scope>NUCLEOTIDE SEQUENCE [LARGE SCALE GENOMIC DNA]</scope>
</reference>
<dbReference type="InParanoid" id="D8T8N3"/>
<organism evidence="3">
    <name type="scientific">Selaginella moellendorffii</name>
    <name type="common">Spikemoss</name>
    <dbReference type="NCBI Taxonomy" id="88036"/>
    <lineage>
        <taxon>Eukaryota</taxon>
        <taxon>Viridiplantae</taxon>
        <taxon>Streptophyta</taxon>
        <taxon>Embryophyta</taxon>
        <taxon>Tracheophyta</taxon>
        <taxon>Lycopodiopsida</taxon>
        <taxon>Selaginellales</taxon>
        <taxon>Selaginellaceae</taxon>
        <taxon>Selaginella</taxon>
    </lineage>
</organism>
<feature type="region of interest" description="Disordered" evidence="1">
    <location>
        <begin position="72"/>
        <end position="93"/>
    </location>
</feature>
<dbReference type="HOGENOM" id="CLU_112660_0_0_1"/>
<dbReference type="GO" id="GO:0000149">
    <property type="term" value="F:SNARE binding"/>
    <property type="evidence" value="ECO:0000318"/>
    <property type="project" value="GO_Central"/>
</dbReference>
<feature type="non-terminal residue" evidence="2">
    <location>
        <position position="1"/>
    </location>
</feature>
<proteinExistence type="predicted"/>
<dbReference type="GO" id="GO:0031201">
    <property type="term" value="C:SNARE complex"/>
    <property type="evidence" value="ECO:0000318"/>
    <property type="project" value="GO_Central"/>
</dbReference>
<sequence length="155" mass="17492">KMDKIKEPGRQSKDLEGLRECKRLMKEFREIKEEESMNPPDLTKQLNEKEQSLVSSRPGDFASARMVYTSSLGNKRSQLREGGECARTDLTDPNLKMVSSMSNQQLMDAGKKTMDETDQKIERVKKGPIDAQMTSWHSFLPGYTGGGSCFAACYQ</sequence>
<dbReference type="Proteomes" id="UP000001514">
    <property type="component" value="Unassembled WGS sequence"/>
</dbReference>
<dbReference type="GO" id="GO:0012507">
    <property type="term" value="C:ER to Golgi transport vesicle membrane"/>
    <property type="evidence" value="ECO:0000318"/>
    <property type="project" value="GO_Central"/>
</dbReference>
<dbReference type="eggNOG" id="ENOG502QQ25">
    <property type="taxonomic scope" value="Eukaryota"/>
</dbReference>
<accession>D8T8N3</accession>
<dbReference type="GO" id="GO:0031902">
    <property type="term" value="C:late endosome membrane"/>
    <property type="evidence" value="ECO:0000318"/>
    <property type="project" value="GO_Central"/>
</dbReference>
<feature type="region of interest" description="Disordered" evidence="1">
    <location>
        <begin position="31"/>
        <end position="58"/>
    </location>
</feature>
<dbReference type="EMBL" id="GL377690">
    <property type="protein sequence ID" value="EFJ07023.1"/>
    <property type="molecule type" value="Genomic_DNA"/>
</dbReference>
<evidence type="ECO:0000256" key="1">
    <source>
        <dbReference type="SAM" id="MobiDB-lite"/>
    </source>
</evidence>
<keyword evidence="3" id="KW-1185">Reference proteome</keyword>
<dbReference type="AlphaFoldDB" id="D8T8N3"/>
<dbReference type="STRING" id="88036.D8T8N3"/>
<name>D8T8N3_SELML</name>